<dbReference type="Proteomes" id="UP001338125">
    <property type="component" value="Unassembled WGS sequence"/>
</dbReference>
<accession>A0ABR0SFP3</accession>
<feature type="compositionally biased region" description="Basic and acidic residues" evidence="1">
    <location>
        <begin position="135"/>
        <end position="145"/>
    </location>
</feature>
<dbReference type="EMBL" id="JAVFKD010000014">
    <property type="protein sequence ID" value="KAK5990646.1"/>
    <property type="molecule type" value="Genomic_DNA"/>
</dbReference>
<proteinExistence type="predicted"/>
<reference evidence="2 3" key="1">
    <citation type="submission" date="2024-01" db="EMBL/GenBank/DDBJ databases">
        <title>Complete genome of Cladobotryum mycophilum ATHUM6906.</title>
        <authorList>
            <person name="Christinaki A.C."/>
            <person name="Myridakis A.I."/>
            <person name="Kouvelis V.N."/>
        </authorList>
    </citation>
    <scope>NUCLEOTIDE SEQUENCE [LARGE SCALE GENOMIC DNA]</scope>
    <source>
        <strain evidence="2 3">ATHUM6906</strain>
    </source>
</reference>
<organism evidence="2 3">
    <name type="scientific">Cladobotryum mycophilum</name>
    <dbReference type="NCBI Taxonomy" id="491253"/>
    <lineage>
        <taxon>Eukaryota</taxon>
        <taxon>Fungi</taxon>
        <taxon>Dikarya</taxon>
        <taxon>Ascomycota</taxon>
        <taxon>Pezizomycotina</taxon>
        <taxon>Sordariomycetes</taxon>
        <taxon>Hypocreomycetidae</taxon>
        <taxon>Hypocreales</taxon>
        <taxon>Hypocreaceae</taxon>
        <taxon>Cladobotryum</taxon>
    </lineage>
</organism>
<comment type="caution">
    <text evidence="2">The sequence shown here is derived from an EMBL/GenBank/DDBJ whole genome shotgun (WGS) entry which is preliminary data.</text>
</comment>
<protein>
    <submittedName>
        <fullName evidence="2">Uncharacterized protein</fullName>
    </submittedName>
</protein>
<feature type="compositionally biased region" description="Low complexity" evidence="1">
    <location>
        <begin position="116"/>
        <end position="134"/>
    </location>
</feature>
<evidence type="ECO:0000313" key="3">
    <source>
        <dbReference type="Proteomes" id="UP001338125"/>
    </source>
</evidence>
<feature type="region of interest" description="Disordered" evidence="1">
    <location>
        <begin position="101"/>
        <end position="150"/>
    </location>
</feature>
<gene>
    <name evidence="2" type="ORF">PT974_08915</name>
</gene>
<evidence type="ECO:0000313" key="2">
    <source>
        <dbReference type="EMBL" id="KAK5990646.1"/>
    </source>
</evidence>
<name>A0ABR0SFP3_9HYPO</name>
<evidence type="ECO:0000256" key="1">
    <source>
        <dbReference type="SAM" id="MobiDB-lite"/>
    </source>
</evidence>
<keyword evidence="3" id="KW-1185">Reference proteome</keyword>
<sequence length="188" mass="20820">MGEGPRWVDGCGGGEDLRFCWRGSWRRRVLDVGDGEGCTEQGDWFTSETWAGKAPCWRHDDFPYITVSEVFDAAAGVRVIARDCFMLETLSVHVRPKLRIQGVKSTPETPHHANPSQSRSSSRSGISSGSGSDNSSHDDEEHAEGPDGQEVQFTDGFWAELMGKGFICGDERWIVGEDRKGDVTILHF</sequence>